<gene>
    <name evidence="5 6" type="primary">ispH</name>
    <name evidence="6" type="ORF">HF295_02195</name>
</gene>
<feature type="binding site" evidence="5">
    <location>
        <position position="198"/>
    </location>
    <ligand>
        <name>[4Fe-4S] cluster</name>
        <dbReference type="ChEBI" id="CHEBI:49883"/>
    </ligand>
</feature>
<keyword evidence="1 5" id="KW-0004">4Fe-4S</keyword>
<dbReference type="Proteomes" id="UP000512167">
    <property type="component" value="Chromosome"/>
</dbReference>
<dbReference type="EC" id="1.17.7.4" evidence="5"/>
<feature type="binding site" evidence="5">
    <location>
        <position position="228"/>
    </location>
    <ligand>
        <name>(2E)-4-hydroxy-3-methylbut-2-enyl diphosphate</name>
        <dbReference type="ChEBI" id="CHEBI:128753"/>
    </ligand>
</feature>
<comment type="pathway">
    <text evidence="5">Isoprenoid biosynthesis; dimethylallyl diphosphate biosynthesis; dimethylallyl diphosphate from (2E)-4-hydroxy-3-methylbutenyl diphosphate: step 1/1.</text>
</comment>
<reference evidence="6 7" key="1">
    <citation type="submission" date="2020-04" db="EMBL/GenBank/DDBJ databases">
        <authorList>
            <person name="Zheng R.K."/>
            <person name="Sun C.M."/>
        </authorList>
    </citation>
    <scope>NUCLEOTIDE SEQUENCE [LARGE SCALE GENOMIC DNA]</scope>
    <source>
        <strain evidence="7">zrk29</strain>
    </source>
</reference>
<dbReference type="RefSeq" id="WP_312032211.1">
    <property type="nucleotide sequence ID" value="NZ_CP051151.1"/>
</dbReference>
<feature type="binding site" evidence="5">
    <location>
        <position position="43"/>
    </location>
    <ligand>
        <name>(2E)-4-hydroxy-3-methylbut-2-enyl diphosphate</name>
        <dbReference type="ChEBI" id="CHEBI:128753"/>
    </ligand>
</feature>
<evidence type="ECO:0000256" key="2">
    <source>
        <dbReference type="ARBA" id="ARBA00022723"/>
    </source>
</evidence>
<dbReference type="Gene3D" id="3.40.1010.20">
    <property type="entry name" value="4-hydroxy-3-methylbut-2-enyl diphosphate reductase, catalytic domain"/>
    <property type="match status" value="2"/>
</dbReference>
<keyword evidence="3 5" id="KW-0408">Iron</keyword>
<feature type="binding site" evidence="5">
    <location>
        <position position="226"/>
    </location>
    <ligand>
        <name>isopentenyl diphosphate</name>
        <dbReference type="ChEBI" id="CHEBI:128769"/>
    </ligand>
</feature>
<feature type="binding site" evidence="5">
    <location>
        <position position="228"/>
    </location>
    <ligand>
        <name>isopentenyl diphosphate</name>
        <dbReference type="ChEBI" id="CHEBI:128769"/>
    </ligand>
</feature>
<dbReference type="KEGG" id="tbk:HF295_02195"/>
<dbReference type="UniPathway" id="UPA00059">
    <property type="reaction ID" value="UER00105"/>
</dbReference>
<evidence type="ECO:0000256" key="3">
    <source>
        <dbReference type="ARBA" id="ARBA00023004"/>
    </source>
</evidence>
<dbReference type="HAMAP" id="MF_00191">
    <property type="entry name" value="IspH"/>
    <property type="match status" value="1"/>
</dbReference>
<dbReference type="PANTHER" id="PTHR30426">
    <property type="entry name" value="4-HYDROXY-3-METHYLBUT-2-ENYL DIPHOSPHATE REDUCTASE"/>
    <property type="match status" value="1"/>
</dbReference>
<dbReference type="NCBIfam" id="TIGR00216">
    <property type="entry name" value="ispH_lytB"/>
    <property type="match status" value="1"/>
</dbReference>
<dbReference type="AlphaFoldDB" id="A0A7L6N2F3"/>
<feature type="binding site" evidence="5">
    <location>
        <position position="133"/>
    </location>
    <ligand>
        <name>(2E)-4-hydroxy-3-methylbut-2-enyl diphosphate</name>
        <dbReference type="ChEBI" id="CHEBI:128753"/>
    </ligand>
</feature>
<feature type="binding site" evidence="5">
    <location>
        <position position="105"/>
    </location>
    <ligand>
        <name>[4Fe-4S] cluster</name>
        <dbReference type="ChEBI" id="CHEBI:49883"/>
    </ligand>
</feature>
<evidence type="ECO:0000313" key="7">
    <source>
        <dbReference type="Proteomes" id="UP000512167"/>
    </source>
</evidence>
<dbReference type="GO" id="GO:0016114">
    <property type="term" value="P:terpenoid biosynthetic process"/>
    <property type="evidence" value="ECO:0007669"/>
    <property type="project" value="UniProtKB-UniRule"/>
</dbReference>
<organism evidence="6 7">
    <name type="scientific">Hujiaoplasma nucleasis</name>
    <dbReference type="NCBI Taxonomy" id="2725268"/>
    <lineage>
        <taxon>Bacteria</taxon>
        <taxon>Bacillati</taxon>
        <taxon>Mycoplasmatota</taxon>
        <taxon>Mollicutes</taxon>
        <taxon>Candidatus Izemoplasmatales</taxon>
        <taxon>Hujiaoplasmataceae</taxon>
        <taxon>Hujiaoplasma</taxon>
    </lineage>
</organism>
<name>A0A7L6N2F3_9MOLU</name>
<feature type="binding site" evidence="5">
    <location>
        <position position="83"/>
    </location>
    <ligand>
        <name>dimethylallyl diphosphate</name>
        <dbReference type="ChEBI" id="CHEBI:57623"/>
    </ligand>
</feature>
<comment type="catalytic activity">
    <reaction evidence="5">
        <text>dimethylallyl diphosphate + 2 oxidized [2Fe-2S]-[ferredoxin] + H2O = (2E)-4-hydroxy-3-methylbut-2-enyl diphosphate + 2 reduced [2Fe-2S]-[ferredoxin] + 2 H(+)</text>
        <dbReference type="Rhea" id="RHEA:24825"/>
        <dbReference type="Rhea" id="RHEA-COMP:10000"/>
        <dbReference type="Rhea" id="RHEA-COMP:10001"/>
        <dbReference type="ChEBI" id="CHEBI:15377"/>
        <dbReference type="ChEBI" id="CHEBI:15378"/>
        <dbReference type="ChEBI" id="CHEBI:33737"/>
        <dbReference type="ChEBI" id="CHEBI:33738"/>
        <dbReference type="ChEBI" id="CHEBI:57623"/>
        <dbReference type="ChEBI" id="CHEBI:128753"/>
        <dbReference type="EC" id="1.17.7.4"/>
    </reaction>
</comment>
<evidence type="ECO:0000256" key="4">
    <source>
        <dbReference type="ARBA" id="ARBA00023014"/>
    </source>
</evidence>
<feature type="binding site" evidence="5">
    <location>
        <position position="12"/>
    </location>
    <ligand>
        <name>[4Fe-4S] cluster</name>
        <dbReference type="ChEBI" id="CHEBI:49883"/>
    </ligand>
</feature>
<dbReference type="Pfam" id="PF02401">
    <property type="entry name" value="LYTB"/>
    <property type="match status" value="1"/>
</dbReference>
<feature type="binding site" evidence="5">
    <location>
        <position position="43"/>
    </location>
    <ligand>
        <name>isopentenyl diphosphate</name>
        <dbReference type="ChEBI" id="CHEBI:128769"/>
    </ligand>
</feature>
<proteinExistence type="inferred from homology"/>
<dbReference type="GO" id="GO:0019288">
    <property type="term" value="P:isopentenyl diphosphate biosynthetic process, methylerythritol 4-phosphate pathway"/>
    <property type="evidence" value="ECO:0007669"/>
    <property type="project" value="UniProtKB-UniRule"/>
</dbReference>
<sequence>MIVEDIRPRGFCKGVHFAIEKVKEVLKSDAYPKPVYVLGFIVHNKYVVDELSELGAITLDDKNKSRLELVDEIDSGTIVISAHGTPIDVIDKIKNKNITLVDATCQDVYTTHDLIKAYLKNSYNVIYIGKKNHPETNASLSLGDHVYLLENPEDVEDLKIKEPIFVTNQTTFSIKDIFNIHQALKKKYNDIIITEEICNATRIRQNAIIKANEDADLCYIVGDPRSNNSKNLAKISENFTQTKTFLIQSLKDINVSDLKGVKKVTVSSGASTPEYLTKEVVSFLKSYASDN</sequence>
<keyword evidence="5 6" id="KW-0560">Oxidoreductase</keyword>
<comment type="similarity">
    <text evidence="5">Belongs to the IspH family.</text>
</comment>
<dbReference type="GO" id="GO:0050992">
    <property type="term" value="P:dimethylallyl diphosphate biosynthetic process"/>
    <property type="evidence" value="ECO:0007669"/>
    <property type="project" value="UniProtKB-UniRule"/>
</dbReference>
<feature type="binding site" evidence="5">
    <location>
        <position position="133"/>
    </location>
    <ligand>
        <name>dimethylallyl diphosphate</name>
        <dbReference type="ChEBI" id="CHEBI:57623"/>
    </ligand>
</feature>
<dbReference type="GO" id="GO:0051745">
    <property type="term" value="F:4-hydroxy-3-methylbut-2-enyl diphosphate reductase activity"/>
    <property type="evidence" value="ECO:0007669"/>
    <property type="project" value="UniProtKB-UniRule"/>
</dbReference>
<accession>A0A7L6N2F3</accession>
<feature type="binding site" evidence="5">
    <location>
        <position position="226"/>
    </location>
    <ligand>
        <name>dimethylallyl diphosphate</name>
        <dbReference type="ChEBI" id="CHEBI:57623"/>
    </ligand>
</feature>
<evidence type="ECO:0000256" key="1">
    <source>
        <dbReference type="ARBA" id="ARBA00022485"/>
    </source>
</evidence>
<feature type="binding site" evidence="5">
    <location>
        <position position="83"/>
    </location>
    <ligand>
        <name>isopentenyl diphosphate</name>
        <dbReference type="ChEBI" id="CHEBI:128769"/>
    </ligand>
</feature>
<dbReference type="InterPro" id="IPR003451">
    <property type="entry name" value="LytB/IspH"/>
</dbReference>
<feature type="binding site" evidence="5">
    <location>
        <position position="228"/>
    </location>
    <ligand>
        <name>dimethylallyl diphosphate</name>
        <dbReference type="ChEBI" id="CHEBI:57623"/>
    </ligand>
</feature>
<feature type="active site" description="Proton donor" evidence="5">
    <location>
        <position position="135"/>
    </location>
</feature>
<comment type="catalytic activity">
    <reaction evidence="5">
        <text>isopentenyl diphosphate + 2 oxidized [2Fe-2S]-[ferredoxin] + H2O = (2E)-4-hydroxy-3-methylbut-2-enyl diphosphate + 2 reduced [2Fe-2S]-[ferredoxin] + 2 H(+)</text>
        <dbReference type="Rhea" id="RHEA:24488"/>
        <dbReference type="Rhea" id="RHEA-COMP:10000"/>
        <dbReference type="Rhea" id="RHEA-COMP:10001"/>
        <dbReference type="ChEBI" id="CHEBI:15377"/>
        <dbReference type="ChEBI" id="CHEBI:15378"/>
        <dbReference type="ChEBI" id="CHEBI:33737"/>
        <dbReference type="ChEBI" id="CHEBI:33738"/>
        <dbReference type="ChEBI" id="CHEBI:128753"/>
        <dbReference type="ChEBI" id="CHEBI:128769"/>
        <dbReference type="EC" id="1.17.7.4"/>
    </reaction>
</comment>
<evidence type="ECO:0000313" key="6">
    <source>
        <dbReference type="EMBL" id="QLY39731.1"/>
    </source>
</evidence>
<comment type="caution">
    <text evidence="5">Lacks conserved residue(s) required for the propagation of feature annotation.</text>
</comment>
<keyword evidence="2 5" id="KW-0479">Metal-binding</keyword>
<feature type="binding site" evidence="5">
    <location>
        <position position="271"/>
    </location>
    <ligand>
        <name>isopentenyl diphosphate</name>
        <dbReference type="ChEBI" id="CHEBI:128769"/>
    </ligand>
</feature>
<evidence type="ECO:0000256" key="5">
    <source>
        <dbReference type="HAMAP-Rule" id="MF_00191"/>
    </source>
</evidence>
<dbReference type="PANTHER" id="PTHR30426:SF0">
    <property type="entry name" value="4-HYDROXY-3-METHYLBUT-2-ENYL DIPHOSPHATE REDUCTASE"/>
    <property type="match status" value="1"/>
</dbReference>
<dbReference type="CDD" id="cd13944">
    <property type="entry name" value="lytB_ispH"/>
    <property type="match status" value="1"/>
</dbReference>
<comment type="function">
    <text evidence="5">Catalyzes the conversion of 1-hydroxy-2-methyl-2-(E)-butenyl 4-diphosphate (HMBPP) into a mixture of isopentenyl diphosphate (IPP) and dimethylallyl diphosphate (DMAPP). Acts in the terminal step of the DOXP/MEP pathway for isoprenoid precursor biosynthesis.</text>
</comment>
<comment type="pathway">
    <text evidence="5">Isoprenoid biosynthesis; isopentenyl diphosphate biosynthesis via DXP pathway; isopentenyl diphosphate from 1-deoxy-D-xylulose 5-phosphate: step 6/6.</text>
</comment>
<feature type="binding site" evidence="5">
    <location>
        <position position="83"/>
    </location>
    <ligand>
        <name>(2E)-4-hydroxy-3-methylbut-2-enyl diphosphate</name>
        <dbReference type="ChEBI" id="CHEBI:128753"/>
    </ligand>
</feature>
<feature type="binding site" evidence="5">
    <location>
        <position position="271"/>
    </location>
    <ligand>
        <name>(2E)-4-hydroxy-3-methylbut-2-enyl diphosphate</name>
        <dbReference type="ChEBI" id="CHEBI:128753"/>
    </ligand>
</feature>
<protein>
    <recommendedName>
        <fullName evidence="5">4-hydroxy-3-methylbut-2-enyl diphosphate reductase</fullName>
        <shortName evidence="5">HMBPP reductase</shortName>
        <ecNumber evidence="5">1.17.7.4</ecNumber>
    </recommendedName>
</protein>
<comment type="cofactor">
    <cofactor evidence="5">
        <name>[4Fe-4S] cluster</name>
        <dbReference type="ChEBI" id="CHEBI:49883"/>
    </cofactor>
    <text evidence="5">Binds 1 [4Fe-4S] cluster per subunit.</text>
</comment>
<feature type="binding site" evidence="5">
    <location>
        <position position="170"/>
    </location>
    <ligand>
        <name>(2E)-4-hydroxy-3-methylbut-2-enyl diphosphate</name>
        <dbReference type="ChEBI" id="CHEBI:128753"/>
    </ligand>
</feature>
<keyword evidence="4 5" id="KW-0411">Iron-sulfur</keyword>
<dbReference type="UniPathway" id="UPA00056">
    <property type="reaction ID" value="UER00097"/>
</dbReference>
<keyword evidence="7" id="KW-1185">Reference proteome</keyword>
<dbReference type="EMBL" id="CP051151">
    <property type="protein sequence ID" value="QLY39731.1"/>
    <property type="molecule type" value="Genomic_DNA"/>
</dbReference>
<feature type="binding site" evidence="5">
    <location>
        <position position="43"/>
    </location>
    <ligand>
        <name>dimethylallyl diphosphate</name>
        <dbReference type="ChEBI" id="CHEBI:57623"/>
    </ligand>
</feature>
<feature type="binding site" evidence="5">
    <location>
        <position position="226"/>
    </location>
    <ligand>
        <name>(2E)-4-hydroxy-3-methylbut-2-enyl diphosphate</name>
        <dbReference type="ChEBI" id="CHEBI:128753"/>
    </ligand>
</feature>
<dbReference type="GO" id="GO:0051539">
    <property type="term" value="F:4 iron, 4 sulfur cluster binding"/>
    <property type="evidence" value="ECO:0007669"/>
    <property type="project" value="UniProtKB-UniRule"/>
</dbReference>
<keyword evidence="5" id="KW-0414">Isoprene biosynthesis</keyword>
<dbReference type="GO" id="GO:0046872">
    <property type="term" value="F:metal ion binding"/>
    <property type="evidence" value="ECO:0007669"/>
    <property type="project" value="UniProtKB-KW"/>
</dbReference>
<feature type="binding site" evidence="5">
    <location>
        <position position="271"/>
    </location>
    <ligand>
        <name>dimethylallyl diphosphate</name>
        <dbReference type="ChEBI" id="CHEBI:57623"/>
    </ligand>
</feature>
<feature type="binding site" evidence="5">
    <location>
        <position position="133"/>
    </location>
    <ligand>
        <name>isopentenyl diphosphate</name>
        <dbReference type="ChEBI" id="CHEBI:128769"/>
    </ligand>
</feature>
<dbReference type="Gene3D" id="3.40.50.11270">
    <property type="match status" value="1"/>
</dbReference>